<dbReference type="InterPro" id="IPR049560">
    <property type="entry name" value="MeTrfase_RsmB-F_NOP2_cat"/>
</dbReference>
<dbReference type="Gene3D" id="3.40.50.150">
    <property type="entry name" value="Vaccinia Virus protein VP39"/>
    <property type="match status" value="1"/>
</dbReference>
<keyword evidence="8" id="KW-1185">Reference proteome</keyword>
<dbReference type="GO" id="GO:0006355">
    <property type="term" value="P:regulation of DNA-templated transcription"/>
    <property type="evidence" value="ECO:0007669"/>
    <property type="project" value="InterPro"/>
</dbReference>
<dbReference type="PROSITE" id="PS51686">
    <property type="entry name" value="SAM_MT_RSMB_NOP"/>
    <property type="match status" value="1"/>
</dbReference>
<feature type="binding site" evidence="5">
    <location>
        <position position="272"/>
    </location>
    <ligand>
        <name>S-adenosyl-L-methionine</name>
        <dbReference type="ChEBI" id="CHEBI:59789"/>
    </ligand>
</feature>
<dbReference type="PANTHER" id="PTHR22807">
    <property type="entry name" value="NOP2 YEAST -RELATED NOL1/NOP2/FMU SUN DOMAIN-CONTAINING"/>
    <property type="match status" value="1"/>
</dbReference>
<evidence type="ECO:0000313" key="7">
    <source>
        <dbReference type="EMBL" id="KAA0257687.1"/>
    </source>
</evidence>
<accession>A0A5A8F2Q6</accession>
<dbReference type="InterPro" id="IPR023267">
    <property type="entry name" value="RCMT"/>
</dbReference>
<organism evidence="7 8">
    <name type="scientific">Deferribacter autotrophicus</name>
    <dbReference type="NCBI Taxonomy" id="500465"/>
    <lineage>
        <taxon>Bacteria</taxon>
        <taxon>Pseudomonadati</taxon>
        <taxon>Deferribacterota</taxon>
        <taxon>Deferribacteres</taxon>
        <taxon>Deferribacterales</taxon>
        <taxon>Deferribacteraceae</taxon>
        <taxon>Deferribacter</taxon>
    </lineage>
</organism>
<comment type="caution">
    <text evidence="7">The sequence shown here is derived from an EMBL/GenBank/DDBJ whole genome shotgun (WGS) entry which is preliminary data.</text>
</comment>
<reference evidence="7 8" key="1">
    <citation type="submission" date="2019-06" db="EMBL/GenBank/DDBJ databases">
        <title>Genomic insights into carbon and energy metabolism of Deferribacter autotrophicus revealed new metabolic traits in the phylum Deferribacteres.</title>
        <authorList>
            <person name="Slobodkin A.I."/>
            <person name="Slobodkina G.B."/>
            <person name="Allioux M."/>
            <person name="Alain K."/>
            <person name="Jebbar M."/>
            <person name="Shadrin V."/>
            <person name="Kublanov I.V."/>
            <person name="Toshchakov S.V."/>
            <person name="Bonch-Osmolovskaya E.A."/>
        </authorList>
    </citation>
    <scope>NUCLEOTIDE SEQUENCE [LARGE SCALE GENOMIC DNA]</scope>
    <source>
        <strain evidence="7 8">SL50</strain>
    </source>
</reference>
<dbReference type="Proteomes" id="UP000322876">
    <property type="component" value="Unassembled WGS sequence"/>
</dbReference>
<dbReference type="EMBL" id="VFJB01000006">
    <property type="protein sequence ID" value="KAA0257687.1"/>
    <property type="molecule type" value="Genomic_DNA"/>
</dbReference>
<evidence type="ECO:0000259" key="6">
    <source>
        <dbReference type="PROSITE" id="PS51686"/>
    </source>
</evidence>
<dbReference type="Pfam" id="PF01029">
    <property type="entry name" value="NusB"/>
    <property type="match status" value="1"/>
</dbReference>
<evidence type="ECO:0000313" key="8">
    <source>
        <dbReference type="Proteomes" id="UP000322876"/>
    </source>
</evidence>
<keyword evidence="1 5" id="KW-0489">Methyltransferase</keyword>
<keyword evidence="2 5" id="KW-0808">Transferase</keyword>
<feature type="active site" description="Nucleophile" evidence="5">
    <location>
        <position position="325"/>
    </location>
</feature>
<dbReference type="PANTHER" id="PTHR22807:SF30">
    <property type="entry name" value="28S RRNA (CYTOSINE(4447)-C(5))-METHYLTRANSFERASE-RELATED"/>
    <property type="match status" value="1"/>
</dbReference>
<dbReference type="InterPro" id="IPR006027">
    <property type="entry name" value="NusB_RsmB_TIM44"/>
</dbReference>
<dbReference type="CDD" id="cd02440">
    <property type="entry name" value="AdoMet_MTases"/>
    <property type="match status" value="1"/>
</dbReference>
<dbReference type="Pfam" id="PF01189">
    <property type="entry name" value="Methyltr_RsmB-F"/>
    <property type="match status" value="1"/>
</dbReference>
<dbReference type="AlphaFoldDB" id="A0A5A8F2Q6"/>
<evidence type="ECO:0000256" key="3">
    <source>
        <dbReference type="ARBA" id="ARBA00022691"/>
    </source>
</evidence>
<dbReference type="OrthoDB" id="9810297at2"/>
<sequence>MADNIRRRLYNLLLHFFNGQIKEDFFTDTPYRKFYRKIYFEIFRHFGFIQYVLTKYLKKDTPVESMASLTLGAAQILFLDDIPDYAAVNESVALTPKKQKPLVNAVLRNIVKNKTNLLKEYHIYYDFPHYFFDRWQKEFKDENEFESFLQSFHKVPKYYLVSTNDLSIKEYEEGFNNSIYYPMDINSYTIPLLKKFQNVSNILDCCAAPGGKTILLSKLYPNARIKAVEKNPDRVKVLMQNLKKYKCNNVEAINADFLHFTDNIQYDLILLDAPCTALGTIRKHPEVLWLKNDKDINRMSKYQKKFLEKGLTHLKKGGHLIYSVCSLEPEEGFENIHWLLKKNNNLKLVTPEIDKKFIKDNCFYPLPHKSEGDGFFAAILTY</sequence>
<feature type="binding site" evidence="5">
    <location>
        <begin position="206"/>
        <end position="212"/>
    </location>
    <ligand>
        <name>S-adenosyl-L-methionine</name>
        <dbReference type="ChEBI" id="CHEBI:59789"/>
    </ligand>
</feature>
<feature type="binding site" evidence="5">
    <location>
        <position position="229"/>
    </location>
    <ligand>
        <name>S-adenosyl-L-methionine</name>
        <dbReference type="ChEBI" id="CHEBI:59789"/>
    </ligand>
</feature>
<dbReference type="GO" id="GO:0003723">
    <property type="term" value="F:RNA binding"/>
    <property type="evidence" value="ECO:0007669"/>
    <property type="project" value="UniProtKB-UniRule"/>
</dbReference>
<keyword evidence="3 5" id="KW-0949">S-adenosyl-L-methionine</keyword>
<dbReference type="GO" id="GO:0008173">
    <property type="term" value="F:RNA methyltransferase activity"/>
    <property type="evidence" value="ECO:0007669"/>
    <property type="project" value="InterPro"/>
</dbReference>
<evidence type="ECO:0000256" key="5">
    <source>
        <dbReference type="PROSITE-ProRule" id="PRU01023"/>
    </source>
</evidence>
<dbReference type="Gene3D" id="1.10.940.10">
    <property type="entry name" value="NusB-like"/>
    <property type="match status" value="1"/>
</dbReference>
<proteinExistence type="inferred from homology"/>
<dbReference type="InterPro" id="IPR029063">
    <property type="entry name" value="SAM-dependent_MTases_sf"/>
</dbReference>
<dbReference type="SUPFAM" id="SSF48013">
    <property type="entry name" value="NusB-like"/>
    <property type="match status" value="1"/>
</dbReference>
<feature type="binding site" evidence="5">
    <location>
        <position position="256"/>
    </location>
    <ligand>
        <name>S-adenosyl-L-methionine</name>
        <dbReference type="ChEBI" id="CHEBI:59789"/>
    </ligand>
</feature>
<name>A0A5A8F2Q6_9BACT</name>
<evidence type="ECO:0000256" key="2">
    <source>
        <dbReference type="ARBA" id="ARBA00022679"/>
    </source>
</evidence>
<gene>
    <name evidence="7" type="ORF">FHQ18_08060</name>
</gene>
<dbReference type="SUPFAM" id="SSF53335">
    <property type="entry name" value="S-adenosyl-L-methionine-dependent methyltransferases"/>
    <property type="match status" value="1"/>
</dbReference>
<evidence type="ECO:0000256" key="4">
    <source>
        <dbReference type="ARBA" id="ARBA00022884"/>
    </source>
</evidence>
<evidence type="ECO:0000256" key="1">
    <source>
        <dbReference type="ARBA" id="ARBA00022603"/>
    </source>
</evidence>
<keyword evidence="4 5" id="KW-0694">RNA-binding</keyword>
<dbReference type="GO" id="GO:0001510">
    <property type="term" value="P:RNA methylation"/>
    <property type="evidence" value="ECO:0007669"/>
    <property type="project" value="InterPro"/>
</dbReference>
<feature type="domain" description="SAM-dependent MTase RsmB/NOP-type" evidence="6">
    <location>
        <begin position="94"/>
        <end position="382"/>
    </location>
</feature>
<protein>
    <submittedName>
        <fullName evidence="7">Methyltransferase domain-containing protein</fullName>
    </submittedName>
</protein>
<dbReference type="RefSeq" id="WP_149266660.1">
    <property type="nucleotide sequence ID" value="NZ_VFJB01000006.1"/>
</dbReference>
<comment type="similarity">
    <text evidence="5">Belongs to the class I-like SAM-binding methyltransferase superfamily. RsmB/NOP family.</text>
</comment>
<dbReference type="PRINTS" id="PR02008">
    <property type="entry name" value="RCMTFAMILY"/>
</dbReference>
<dbReference type="InterPro" id="IPR035926">
    <property type="entry name" value="NusB-like_sf"/>
</dbReference>
<dbReference type="InterPro" id="IPR001678">
    <property type="entry name" value="MeTrfase_RsmB-F_NOP2_dom"/>
</dbReference>